<organism evidence="2 3">
    <name type="scientific">Phascolarctos cinereus</name>
    <name type="common">Koala</name>
    <dbReference type="NCBI Taxonomy" id="38626"/>
    <lineage>
        <taxon>Eukaryota</taxon>
        <taxon>Metazoa</taxon>
        <taxon>Chordata</taxon>
        <taxon>Craniata</taxon>
        <taxon>Vertebrata</taxon>
        <taxon>Euteleostomi</taxon>
        <taxon>Mammalia</taxon>
        <taxon>Metatheria</taxon>
        <taxon>Diprotodontia</taxon>
        <taxon>Phascolarctidae</taxon>
        <taxon>Phascolarctos</taxon>
    </lineage>
</organism>
<gene>
    <name evidence="3 4" type="primary">CUNH16orf95</name>
</gene>
<evidence type="ECO:0000313" key="4">
    <source>
        <dbReference type="RefSeq" id="XP_020844875.1"/>
    </source>
</evidence>
<dbReference type="PANTHER" id="PTHR14693:SF0">
    <property type="entry name" value="RIKEN CDNA 1700018B08 GENE"/>
    <property type="match status" value="1"/>
</dbReference>
<evidence type="ECO:0000313" key="2">
    <source>
        <dbReference type="Proteomes" id="UP000515140"/>
    </source>
</evidence>
<dbReference type="GeneID" id="110210330"/>
<feature type="region of interest" description="Disordered" evidence="1">
    <location>
        <begin position="321"/>
        <end position="353"/>
    </location>
</feature>
<dbReference type="AlphaFoldDB" id="A0A6P5KIP1"/>
<dbReference type="RefSeq" id="XP_020844875.1">
    <property type="nucleotide sequence ID" value="XM_020989216.1"/>
</dbReference>
<protein>
    <submittedName>
        <fullName evidence="3 4">Uncharacterized protein C16orf95 homolog isoform X1</fullName>
    </submittedName>
</protein>
<accession>A0A6P5KIP1</accession>
<proteinExistence type="predicted"/>
<name>A0A6P5KIP1_PHACI</name>
<reference evidence="3 4" key="1">
    <citation type="submission" date="2025-04" db="UniProtKB">
        <authorList>
            <consortium name="RefSeq"/>
        </authorList>
    </citation>
    <scope>IDENTIFICATION</scope>
    <source>
        <tissue evidence="3 4">Spleen</tissue>
    </source>
</reference>
<dbReference type="PANTHER" id="PTHR14693">
    <property type="entry name" value="RIKEN CDNA 1700018B08"/>
    <property type="match status" value="1"/>
</dbReference>
<evidence type="ECO:0000313" key="3">
    <source>
        <dbReference type="RefSeq" id="XP_020844874.1"/>
    </source>
</evidence>
<dbReference type="KEGG" id="pcw:110210330"/>
<dbReference type="CTD" id="102891512"/>
<sequence>MWTRQRGGLREECPSLLGGAQGEEQARMKPVLSRPKEPRNLDWNETNRSILWNKEPRNLKSEVKFIDFKDAPTHDSFYQVPACCQCSSEQLNFGGFLPVPRDEASLPYWVPRSLRPQKLVQRRVQFSFPQHARSCACSCHSFGGQLPVPRELAAFPYWVPRSVRFPGKANKNSSDFIWTKGSLCGGLSHFHHQWRVCCDEERLLRWQGIQARLPKPACQSRQEDEDEEGEAPSFLSLSFFLDSLYGLVMIVVSIIRSLTERPSSSRKELEERRAKEREKRKEERIRIMRILATAAGDWKREEEAKMEQLFHVDDELEYYGPEEINGTHTRSKKKASGMDSGRKESRRQEGLASGIQGVPSKCLPHFHGCWRICSEGSRLDMLLKLQSQFREEASKGPYLVYEQPDKERTLPVFVLGILLGSIRMVAAAMQCVAPASLGILLQALSFLGILNPKAVLYLNKQLTSEM</sequence>
<keyword evidence="2" id="KW-1185">Reference proteome</keyword>
<dbReference type="Proteomes" id="UP000515140">
    <property type="component" value="Unplaced"/>
</dbReference>
<evidence type="ECO:0000256" key="1">
    <source>
        <dbReference type="SAM" id="MobiDB-lite"/>
    </source>
</evidence>
<dbReference type="RefSeq" id="XP_020844874.1">
    <property type="nucleotide sequence ID" value="XM_020989215.1"/>
</dbReference>
<dbReference type="Pfam" id="PF15132">
    <property type="entry name" value="DUF4568"/>
    <property type="match status" value="1"/>
</dbReference>
<feature type="compositionally biased region" description="Basic and acidic residues" evidence="1">
    <location>
        <begin position="340"/>
        <end position="349"/>
    </location>
</feature>
<feature type="region of interest" description="Disordered" evidence="1">
    <location>
        <begin position="1"/>
        <end position="39"/>
    </location>
</feature>
<dbReference type="InterPro" id="IPR027919">
    <property type="entry name" value="DUF4568"/>
</dbReference>